<evidence type="ECO:0000256" key="10">
    <source>
        <dbReference type="ARBA" id="ARBA00067506"/>
    </source>
</evidence>
<reference evidence="16 17" key="1">
    <citation type="journal article" date="2018" name="Sci. Rep.">
        <title>Comparative analysis of the Pocillopora damicornis genome highlights role of immune system in coral evolution.</title>
        <authorList>
            <person name="Cunning R."/>
            <person name="Bay R.A."/>
            <person name="Gillette P."/>
            <person name="Baker A.C."/>
            <person name="Traylor-Knowles N."/>
        </authorList>
    </citation>
    <scope>NUCLEOTIDE SEQUENCE [LARGE SCALE GENOMIC DNA]</scope>
    <source>
        <strain evidence="16">RSMAS</strain>
        <tissue evidence="16">Whole animal</tissue>
    </source>
</reference>
<sequence>MFSFDGQYKSRRAVSLGGASKKEQRSSLIQRTQAERQKREDLRRKTASVIVIQSFLRGERVRHQQYELQRISFDKAVSSLEGSKDTPTADVIRNILRKLLFFHSDSKDKERLIWMCQFLLKNGNTVQKLQTSDHQIWLHNIKCLLLICSSICIAEEIQRNDESYLHRSLETSIRDSKAFAIQLRMLEVFTSHNSYYNPNDPARSRKDAAMVTVYLVRNGYFRYLRVLLNAKVPSSLEPSTVPPTPMAAAIRDLVMNPLYFSSQSRSGEESAFTANDRHAVFSALISDILCPEMTEQIICFLLPSIADQSARFPFSHLLETLLTVLTKADESGVTNSKITPTPWLLYGVLAFVNTHLGSTSDLPVVKCYIQVLQMLLVQLPHPVSRMSDDEDDSDPEMEIDSSQAILLEIQQSSLEDLKEKCLDILDSKDHVKTLESLLTRHKELAYEEEVIRALCNICHFLMSESRLPIHKTRLLYTLALSPAFVRELWTNVQSVTVFTNTGKEIPLLDLICRGRDLSTQEASAVTPLLSLLSSLLSSTLFSVHDNEFYGVEGQRSSFMPFSLKEIEHMSSVLCTVVIGIIEIIYPDASPAFTGQYLAAMKSVGAKSALMKKDEFYPKEKWIKLLKDVTCLVRQLHSRDSRRQFCPEGHWLSHRVNIDPAQMKIDGFLNEEGTVEGVLSSSTARNMAILQYIPFVVPFKDRVKLLQRIVAKNRLDSQGELHNFMMGPAIDVTVNRNYIYQDAFDQLTEDKAPNLRQKLRVRMINAQGLEEAGVDGGGIFREFLNQLLKAGFDPNIGFFKATHERLLYPKPEAAILERNYLKHYHFLGRMLGKALYENMLVELPFASFFLCKLLSKHGTDVDIHHLESLDPEMYRNLLFLKNYSGNVEELSLNFTVVNNDLGESQVVELKPGGRDIPVTTSNRISYIHLVADYRLNKQIHRHCVAFRAGLSDVINLDWLRMFDHNELQVLISGALVPVDLEDLKRNTNYSGGFTEDHPCMLSFWRVVGQFTDTQKRQLLKFVTSCSRPPLLGFKELHPPFCVHSAGPEDRLPSASTCMNLLKLPEYLDDETMKEKLLYAVESGAGFELS</sequence>
<dbReference type="SUPFAM" id="SSF56204">
    <property type="entry name" value="Hect, E3 ligase catalytic domain"/>
    <property type="match status" value="1"/>
</dbReference>
<dbReference type="Gene3D" id="3.30.2160.10">
    <property type="entry name" value="Hect, E3 ligase catalytic domain"/>
    <property type="match status" value="1"/>
</dbReference>
<organism evidence="16 17">
    <name type="scientific">Pocillopora damicornis</name>
    <name type="common">Cauliflower coral</name>
    <name type="synonym">Millepora damicornis</name>
    <dbReference type="NCBI Taxonomy" id="46731"/>
    <lineage>
        <taxon>Eukaryota</taxon>
        <taxon>Metazoa</taxon>
        <taxon>Cnidaria</taxon>
        <taxon>Anthozoa</taxon>
        <taxon>Hexacorallia</taxon>
        <taxon>Scleractinia</taxon>
        <taxon>Astrocoeniina</taxon>
        <taxon>Pocilloporidae</taxon>
        <taxon>Pocillopora</taxon>
    </lineage>
</organism>
<evidence type="ECO:0000256" key="2">
    <source>
        <dbReference type="ARBA" id="ARBA00004906"/>
    </source>
</evidence>
<dbReference type="Proteomes" id="UP000275408">
    <property type="component" value="Unassembled WGS sequence"/>
</dbReference>
<gene>
    <name evidence="16" type="ORF">pdam_00006120</name>
</gene>
<dbReference type="OrthoDB" id="8068875at2759"/>
<feature type="domain" description="HECT" evidence="15">
    <location>
        <begin position="750"/>
        <end position="1088"/>
    </location>
</feature>
<comment type="subunit">
    <text evidence="9">Interacts with 26S proteasomes. Interacts (via the HECT domain) with UBE2D1 and, less efficiently, with UBE2L3.</text>
</comment>
<dbReference type="PROSITE" id="PS50237">
    <property type="entry name" value="HECT"/>
    <property type="match status" value="1"/>
</dbReference>
<dbReference type="GO" id="GO:0000209">
    <property type="term" value="P:protein polyubiquitination"/>
    <property type="evidence" value="ECO:0007669"/>
    <property type="project" value="InterPro"/>
</dbReference>
<evidence type="ECO:0000259" key="15">
    <source>
        <dbReference type="PROSITE" id="PS50237"/>
    </source>
</evidence>
<dbReference type="STRING" id="46731.A0A3M6TE24"/>
<accession>A0A3M6TE24</accession>
<evidence type="ECO:0000256" key="9">
    <source>
        <dbReference type="ARBA" id="ARBA00063372"/>
    </source>
</evidence>
<keyword evidence="7" id="KW-0832">Ubl conjugation</keyword>
<dbReference type="Gene3D" id="3.30.2410.10">
    <property type="entry name" value="Hect, E3 ligase catalytic domain"/>
    <property type="match status" value="1"/>
</dbReference>
<dbReference type="SMART" id="SM00119">
    <property type="entry name" value="HECTc"/>
    <property type="match status" value="1"/>
</dbReference>
<dbReference type="GO" id="GO:0006511">
    <property type="term" value="P:ubiquitin-dependent protein catabolic process"/>
    <property type="evidence" value="ECO:0007669"/>
    <property type="project" value="TreeGrafter"/>
</dbReference>
<evidence type="ECO:0000256" key="14">
    <source>
        <dbReference type="SAM" id="MobiDB-lite"/>
    </source>
</evidence>
<evidence type="ECO:0000313" key="16">
    <source>
        <dbReference type="EMBL" id="RMX39549.1"/>
    </source>
</evidence>
<comment type="catalytic activity">
    <reaction evidence="1">
        <text>S-ubiquitinyl-[E2 ubiquitin-conjugating enzyme]-L-cysteine + [acceptor protein]-L-lysine = [E2 ubiquitin-conjugating enzyme]-L-cysteine + N(6)-ubiquitinyl-[acceptor protein]-L-lysine.</text>
        <dbReference type="EC" id="2.3.2.26"/>
    </reaction>
</comment>
<dbReference type="Pfam" id="PF00632">
    <property type="entry name" value="HECT"/>
    <property type="match status" value="1"/>
</dbReference>
<dbReference type="InterPro" id="IPR044611">
    <property type="entry name" value="E3A/B/C-like"/>
</dbReference>
<dbReference type="FunFam" id="3.90.1750.10:FF:000014">
    <property type="entry name" value="Putative Ubiquitin-protein ligase E3C"/>
    <property type="match status" value="1"/>
</dbReference>
<dbReference type="InterPro" id="IPR000569">
    <property type="entry name" value="HECT_dom"/>
</dbReference>
<evidence type="ECO:0000256" key="8">
    <source>
        <dbReference type="ARBA" id="ARBA00061050"/>
    </source>
</evidence>
<proteinExistence type="inferred from homology"/>
<dbReference type="PANTHER" id="PTHR45700">
    <property type="entry name" value="UBIQUITIN-PROTEIN LIGASE E3C"/>
    <property type="match status" value="1"/>
</dbReference>
<dbReference type="EC" id="2.3.2.26" evidence="3"/>
<keyword evidence="6 13" id="KW-0833">Ubl conjugation pathway</keyword>
<keyword evidence="17" id="KW-1185">Reference proteome</keyword>
<dbReference type="FunFam" id="3.30.2160.10:FF:000002">
    <property type="entry name" value="Putative Ubiquitin-protein ligase E3C"/>
    <property type="match status" value="1"/>
</dbReference>
<evidence type="ECO:0000256" key="5">
    <source>
        <dbReference type="ARBA" id="ARBA00022679"/>
    </source>
</evidence>
<dbReference type="PANTHER" id="PTHR45700:SF2">
    <property type="entry name" value="UBIQUITIN-PROTEIN LIGASE E3C"/>
    <property type="match status" value="1"/>
</dbReference>
<evidence type="ECO:0000256" key="7">
    <source>
        <dbReference type="ARBA" id="ARBA00022843"/>
    </source>
</evidence>
<dbReference type="Gene3D" id="3.90.1750.10">
    <property type="entry name" value="Hect, E3 ligase catalytic domains"/>
    <property type="match status" value="1"/>
</dbReference>
<evidence type="ECO:0000256" key="11">
    <source>
        <dbReference type="ARBA" id="ARBA00077269"/>
    </source>
</evidence>
<name>A0A3M6TE24_POCDA</name>
<comment type="caution">
    <text evidence="16">The sequence shown here is derived from an EMBL/GenBank/DDBJ whole genome shotgun (WGS) entry which is preliminary data.</text>
</comment>
<dbReference type="PROSITE" id="PS50096">
    <property type="entry name" value="IQ"/>
    <property type="match status" value="1"/>
</dbReference>
<dbReference type="GO" id="GO:0061630">
    <property type="term" value="F:ubiquitin protein ligase activity"/>
    <property type="evidence" value="ECO:0007669"/>
    <property type="project" value="UniProtKB-EC"/>
</dbReference>
<dbReference type="EMBL" id="RCHS01003809">
    <property type="protein sequence ID" value="RMX39549.1"/>
    <property type="molecule type" value="Genomic_DNA"/>
</dbReference>
<evidence type="ECO:0000313" key="17">
    <source>
        <dbReference type="Proteomes" id="UP000275408"/>
    </source>
</evidence>
<dbReference type="InterPro" id="IPR035983">
    <property type="entry name" value="Hect_E3_ubiquitin_ligase"/>
</dbReference>
<protein>
    <recommendedName>
        <fullName evidence="10">Ubiquitin-protein ligase E3C</fullName>
        <ecNumber evidence="3">2.3.2.26</ecNumber>
    </recommendedName>
    <alternativeName>
        <fullName evidence="11">HECT-type ubiquitin transferase E3C</fullName>
    </alternativeName>
    <alternativeName>
        <fullName evidence="12">RTA-associated ubiquitin ligase</fullName>
    </alternativeName>
</protein>
<feature type="region of interest" description="Disordered" evidence="14">
    <location>
        <begin position="15"/>
        <end position="40"/>
    </location>
</feature>
<evidence type="ECO:0000256" key="1">
    <source>
        <dbReference type="ARBA" id="ARBA00000885"/>
    </source>
</evidence>
<dbReference type="CDD" id="cd00078">
    <property type="entry name" value="HECTc"/>
    <property type="match status" value="1"/>
</dbReference>
<evidence type="ECO:0000256" key="4">
    <source>
        <dbReference type="ARBA" id="ARBA00022499"/>
    </source>
</evidence>
<evidence type="ECO:0000256" key="12">
    <source>
        <dbReference type="ARBA" id="ARBA00081642"/>
    </source>
</evidence>
<evidence type="ECO:0000256" key="3">
    <source>
        <dbReference type="ARBA" id="ARBA00012485"/>
    </source>
</evidence>
<keyword evidence="5" id="KW-0808">Transferase</keyword>
<evidence type="ECO:0000256" key="13">
    <source>
        <dbReference type="PROSITE-ProRule" id="PRU00104"/>
    </source>
</evidence>
<evidence type="ECO:0000256" key="6">
    <source>
        <dbReference type="ARBA" id="ARBA00022786"/>
    </source>
</evidence>
<dbReference type="AlphaFoldDB" id="A0A3M6TE24"/>
<comment type="similarity">
    <text evidence="8">Belongs to the UBE3C family.</text>
</comment>
<dbReference type="FunFam" id="3.30.2410.10:FF:000011">
    <property type="entry name" value="Putative Ubiquitin-protein ligase E3C"/>
    <property type="match status" value="1"/>
</dbReference>
<feature type="active site" description="Glycyl thioester intermediate" evidence="13">
    <location>
        <position position="1056"/>
    </location>
</feature>
<keyword evidence="4" id="KW-1017">Isopeptide bond</keyword>
<comment type="pathway">
    <text evidence="2">Protein modification; protein ubiquitination.</text>
</comment>